<protein>
    <submittedName>
        <fullName evidence="2">Uncharacterized protein</fullName>
    </submittedName>
</protein>
<evidence type="ECO:0000313" key="1">
    <source>
        <dbReference type="EMBL" id="RXJ72018.1"/>
    </source>
</evidence>
<reference evidence="2 3" key="1">
    <citation type="submission" date="2017-10" db="EMBL/GenBank/DDBJ databases">
        <title>Nyctiphanis sp. nov., isolated from the stomach of the euphausiid Nyctiphanes simplex (Hansen, 1911) in the Gulf of California.</title>
        <authorList>
            <person name="Gomez-Gil B."/>
            <person name="Aguilar-Mendez M."/>
            <person name="Lopez-Cortes A."/>
            <person name="Gomez-Gutierrez J."/>
            <person name="Roque A."/>
            <person name="Lang E."/>
            <person name="Gonzalez-Castillo A."/>
        </authorList>
    </citation>
    <scope>NUCLEOTIDE SEQUENCE [LARGE SCALE GENOMIC DNA]</scope>
    <source>
        <strain evidence="2 3">CAIM 600</strain>
    </source>
</reference>
<accession>A0A4Q0YNP4</accession>
<proteinExistence type="predicted"/>
<dbReference type="AlphaFoldDB" id="A0A4Q0YNP4"/>
<evidence type="ECO:0000313" key="2">
    <source>
        <dbReference type="EMBL" id="RXJ72065.1"/>
    </source>
</evidence>
<dbReference type="EMBL" id="PEIB01000027">
    <property type="protein sequence ID" value="RXJ72018.1"/>
    <property type="molecule type" value="Genomic_DNA"/>
</dbReference>
<keyword evidence="3" id="KW-1185">Reference proteome</keyword>
<comment type="caution">
    <text evidence="2">The sequence shown here is derived from an EMBL/GenBank/DDBJ whole genome shotgun (WGS) entry which is preliminary data.</text>
</comment>
<dbReference type="Proteomes" id="UP000290287">
    <property type="component" value="Unassembled WGS sequence"/>
</dbReference>
<sequence>MTQDTDPGVSLEEHYKGYVIYLENNADQHTGGYEYSVSDGDNILTEGLEFDSEQALQQARDFVDALD</sequence>
<name>A0A4Q0YNP4_9GAMM</name>
<gene>
    <name evidence="1" type="ORF">CS022_17955</name>
    <name evidence="2" type="ORF">CS022_18235</name>
</gene>
<organism evidence="2 3">
    <name type="scientific">Veronia nyctiphanis</name>
    <dbReference type="NCBI Taxonomy" id="1278244"/>
    <lineage>
        <taxon>Bacteria</taxon>
        <taxon>Pseudomonadati</taxon>
        <taxon>Pseudomonadota</taxon>
        <taxon>Gammaproteobacteria</taxon>
        <taxon>Vibrionales</taxon>
        <taxon>Vibrionaceae</taxon>
        <taxon>Veronia</taxon>
    </lineage>
</organism>
<dbReference type="EMBL" id="PEIB01000027">
    <property type="protein sequence ID" value="RXJ72065.1"/>
    <property type="molecule type" value="Genomic_DNA"/>
</dbReference>
<evidence type="ECO:0000313" key="3">
    <source>
        <dbReference type="Proteomes" id="UP000290287"/>
    </source>
</evidence>